<feature type="region of interest" description="Disordered" evidence="1">
    <location>
        <begin position="76"/>
        <end position="107"/>
    </location>
</feature>
<reference evidence="2" key="1">
    <citation type="journal article" date="2020" name="Stud. Mycol.">
        <title>101 Dothideomycetes genomes: a test case for predicting lifestyles and emergence of pathogens.</title>
        <authorList>
            <person name="Haridas S."/>
            <person name="Albert R."/>
            <person name="Binder M."/>
            <person name="Bloem J."/>
            <person name="Labutti K."/>
            <person name="Salamov A."/>
            <person name="Andreopoulos B."/>
            <person name="Baker S."/>
            <person name="Barry K."/>
            <person name="Bills G."/>
            <person name="Bluhm B."/>
            <person name="Cannon C."/>
            <person name="Castanera R."/>
            <person name="Culley D."/>
            <person name="Daum C."/>
            <person name="Ezra D."/>
            <person name="Gonzalez J."/>
            <person name="Henrissat B."/>
            <person name="Kuo A."/>
            <person name="Liang C."/>
            <person name="Lipzen A."/>
            <person name="Lutzoni F."/>
            <person name="Magnuson J."/>
            <person name="Mondo S."/>
            <person name="Nolan M."/>
            <person name="Ohm R."/>
            <person name="Pangilinan J."/>
            <person name="Park H.-J."/>
            <person name="Ramirez L."/>
            <person name="Alfaro M."/>
            <person name="Sun H."/>
            <person name="Tritt A."/>
            <person name="Yoshinaga Y."/>
            <person name="Zwiers L.-H."/>
            <person name="Turgeon B."/>
            <person name="Goodwin S."/>
            <person name="Spatafora J."/>
            <person name="Crous P."/>
            <person name="Grigoriev I."/>
        </authorList>
    </citation>
    <scope>NUCLEOTIDE SEQUENCE</scope>
    <source>
        <strain evidence="2">CBS 113979</strain>
    </source>
</reference>
<accession>A0A6G1H945</accession>
<gene>
    <name evidence="2" type="ORF">K402DRAFT_273325</name>
</gene>
<name>A0A6G1H945_9PEZI</name>
<protein>
    <submittedName>
        <fullName evidence="2">Uncharacterized protein</fullName>
    </submittedName>
</protein>
<dbReference type="EMBL" id="ML977145">
    <property type="protein sequence ID" value="KAF1989478.1"/>
    <property type="molecule type" value="Genomic_DNA"/>
</dbReference>
<dbReference type="AlphaFoldDB" id="A0A6G1H945"/>
<keyword evidence="3" id="KW-1185">Reference proteome</keyword>
<evidence type="ECO:0000313" key="3">
    <source>
        <dbReference type="Proteomes" id="UP000800041"/>
    </source>
</evidence>
<organism evidence="2 3">
    <name type="scientific">Aulographum hederae CBS 113979</name>
    <dbReference type="NCBI Taxonomy" id="1176131"/>
    <lineage>
        <taxon>Eukaryota</taxon>
        <taxon>Fungi</taxon>
        <taxon>Dikarya</taxon>
        <taxon>Ascomycota</taxon>
        <taxon>Pezizomycotina</taxon>
        <taxon>Dothideomycetes</taxon>
        <taxon>Pleosporomycetidae</taxon>
        <taxon>Aulographales</taxon>
        <taxon>Aulographaceae</taxon>
    </lineage>
</organism>
<evidence type="ECO:0000313" key="2">
    <source>
        <dbReference type="EMBL" id="KAF1989478.1"/>
    </source>
</evidence>
<evidence type="ECO:0000256" key="1">
    <source>
        <dbReference type="SAM" id="MobiDB-lite"/>
    </source>
</evidence>
<dbReference type="Proteomes" id="UP000800041">
    <property type="component" value="Unassembled WGS sequence"/>
</dbReference>
<proteinExistence type="predicted"/>
<sequence>MVPPRQNPQWQYERVEKYDDVWKGQGMMKAREEIVHVTWKYPSPKIIHLHPCKIKDSKFTPFLSLTPNSKNPICFSSTTRRLDDSTPYNTDASPSPHSGQCLNSRPSTAAETISPSYAATQNQPHSSVRFISAESTEPHRCDAVSSDLAATLGEVMFRAASLRYSQRLLGCVVGFLRARLEFDADA</sequence>
<feature type="compositionally biased region" description="Polar residues" evidence="1">
    <location>
        <begin position="86"/>
        <end position="107"/>
    </location>
</feature>